<dbReference type="InterPro" id="IPR019870">
    <property type="entry name" value="Se_metab_YedF"/>
</dbReference>
<dbReference type="Pfam" id="PF01206">
    <property type="entry name" value="TusA"/>
    <property type="match status" value="1"/>
</dbReference>
<dbReference type="InterPro" id="IPR001455">
    <property type="entry name" value="TusA-like"/>
</dbReference>
<proteinExistence type="predicted"/>
<accession>A0A8J7PBG6</accession>
<gene>
    <name evidence="2" type="primary">yedF</name>
    <name evidence="2" type="ORF">J0M35_04765</name>
</gene>
<name>A0A8J7PBG6_9BACT</name>
<dbReference type="Pfam" id="PF02635">
    <property type="entry name" value="DsrE"/>
    <property type="match status" value="1"/>
</dbReference>
<evidence type="ECO:0000313" key="3">
    <source>
        <dbReference type="Proteomes" id="UP000664277"/>
    </source>
</evidence>
<dbReference type="NCBIfam" id="TIGR03527">
    <property type="entry name" value="selenium_YedF"/>
    <property type="match status" value="1"/>
</dbReference>
<sequence>MKKDIDLRGLLCPEPVLKTKKILDDQSVTSVEALVDSEVNIQNLARLARSQKFGFKSEAKGEHFVATISKEDFAPNTAPEPPAAAKQSKAKSGIVIFISKDRFGEPVAAPPGEEQEKNQAFSLNLLNVFLQTISQSGHDVQAVLLANSGVRLMDPESPCARVLDELKEKGVEVLACGLCLDYYGLKEKVKTEQITNMYAICEYLFAAEKVLSP</sequence>
<dbReference type="Proteomes" id="UP000664277">
    <property type="component" value="Unassembled WGS sequence"/>
</dbReference>
<dbReference type="SUPFAM" id="SSF64307">
    <property type="entry name" value="SirA-like"/>
    <property type="match status" value="1"/>
</dbReference>
<dbReference type="InterPro" id="IPR027396">
    <property type="entry name" value="DsrEFH-like"/>
</dbReference>
<protein>
    <submittedName>
        <fullName evidence="2">Sulfurtransferase-like selenium metabolism protein YedF</fullName>
    </submittedName>
</protein>
<dbReference type="Gene3D" id="3.30.110.40">
    <property type="entry name" value="TusA-like domain"/>
    <property type="match status" value="1"/>
</dbReference>
<organism evidence="2 3">
    <name type="scientific">Candidatus Obscuribacter phosphatis</name>
    <dbReference type="NCBI Taxonomy" id="1906157"/>
    <lineage>
        <taxon>Bacteria</taxon>
        <taxon>Bacillati</taxon>
        <taxon>Candidatus Melainabacteria</taxon>
        <taxon>Candidatus Obscuribacterales</taxon>
        <taxon>Candidatus Obscuribacteraceae</taxon>
        <taxon>Candidatus Obscuribacter</taxon>
    </lineage>
</organism>
<dbReference type="EMBL" id="JAFLCK010000004">
    <property type="protein sequence ID" value="MBN8659651.1"/>
    <property type="molecule type" value="Genomic_DNA"/>
</dbReference>
<dbReference type="SUPFAM" id="SSF75169">
    <property type="entry name" value="DsrEFH-like"/>
    <property type="match status" value="1"/>
</dbReference>
<dbReference type="AlphaFoldDB" id="A0A8J7PBG6"/>
<evidence type="ECO:0000259" key="1">
    <source>
        <dbReference type="Pfam" id="PF01206"/>
    </source>
</evidence>
<feature type="domain" description="UPF0033" evidence="1">
    <location>
        <begin position="4"/>
        <end position="70"/>
    </location>
</feature>
<evidence type="ECO:0000313" key="2">
    <source>
        <dbReference type="EMBL" id="MBN8659651.1"/>
    </source>
</evidence>
<reference evidence="2" key="1">
    <citation type="submission" date="2021-02" db="EMBL/GenBank/DDBJ databases">
        <title>Genome-Resolved Metagenomics of a Microbial Community Performing Photosynthetic Biological Nutrient Removal.</title>
        <authorList>
            <person name="Mcdaniel E.A."/>
        </authorList>
    </citation>
    <scope>NUCLEOTIDE SEQUENCE</scope>
    <source>
        <strain evidence="2">UWPOB_OBS1</strain>
    </source>
</reference>
<comment type="caution">
    <text evidence="2">The sequence shown here is derived from an EMBL/GenBank/DDBJ whole genome shotgun (WGS) entry which is preliminary data.</text>
</comment>
<dbReference type="Gene3D" id="3.40.1260.10">
    <property type="entry name" value="DsrEFH-like"/>
    <property type="match status" value="1"/>
</dbReference>
<dbReference type="InterPro" id="IPR003787">
    <property type="entry name" value="Sulphur_relay_DsrE/F-like"/>
</dbReference>
<dbReference type="InterPro" id="IPR036868">
    <property type="entry name" value="TusA-like_sf"/>
</dbReference>